<comment type="caution">
    <text evidence="5">The sequence shown here is derived from an EMBL/GenBank/DDBJ whole genome shotgun (WGS) entry which is preliminary data.</text>
</comment>
<dbReference type="RefSeq" id="WP_157460172.1">
    <property type="nucleotide sequence ID" value="NZ_WQLB01000023.1"/>
</dbReference>
<dbReference type="Pfam" id="PF00392">
    <property type="entry name" value="GntR"/>
    <property type="match status" value="1"/>
</dbReference>
<dbReference type="SMART" id="SM00345">
    <property type="entry name" value="HTH_GNTR"/>
    <property type="match status" value="1"/>
</dbReference>
<evidence type="ECO:0000313" key="6">
    <source>
        <dbReference type="Proteomes" id="UP000483286"/>
    </source>
</evidence>
<dbReference type="InterPro" id="IPR036390">
    <property type="entry name" value="WH_DNA-bd_sf"/>
</dbReference>
<sequence length="221" mass="23766">MTLPLRPALHAEDTLLSRLLDGTYPPGSLLPAERELAASLGVTRPTLREALQRLARDGLLEIRQGKPTRVRHPEEGGLRVLAHLSRTGDLGSLVPHLLDLRAALLPHWMAAVHDPARLQAHLAAPPTTEAPEDFTAFDWTVQHLAAEGSGNPLAPLLLGAFHEVYGRAGPLYFAAPAARERARDHYRALHAALALGPAAARQVALTTALDSVALWQEAARG</sequence>
<dbReference type="GO" id="GO:0003700">
    <property type="term" value="F:DNA-binding transcription factor activity"/>
    <property type="evidence" value="ECO:0007669"/>
    <property type="project" value="InterPro"/>
</dbReference>
<organism evidence="5 6">
    <name type="scientific">Deinococcus arboris</name>
    <dbReference type="NCBI Taxonomy" id="2682977"/>
    <lineage>
        <taxon>Bacteria</taxon>
        <taxon>Thermotogati</taxon>
        <taxon>Deinococcota</taxon>
        <taxon>Deinococci</taxon>
        <taxon>Deinococcales</taxon>
        <taxon>Deinococcaceae</taxon>
        <taxon>Deinococcus</taxon>
    </lineage>
</organism>
<dbReference type="GO" id="GO:0000062">
    <property type="term" value="F:fatty-acyl-CoA binding"/>
    <property type="evidence" value="ECO:0007669"/>
    <property type="project" value="InterPro"/>
</dbReference>
<dbReference type="PANTHER" id="PTHR43537:SF52">
    <property type="entry name" value="FATTY ACID METABOLISM REGULATOR PROTEIN"/>
    <property type="match status" value="1"/>
</dbReference>
<dbReference type="InterPro" id="IPR008920">
    <property type="entry name" value="TF_FadR/GntR_C"/>
</dbReference>
<reference evidence="5 6" key="1">
    <citation type="submission" date="2019-12" db="EMBL/GenBank/DDBJ databases">
        <title>Deinococcus sp. HMF7620 Genome sequencing and assembly.</title>
        <authorList>
            <person name="Kang H."/>
            <person name="Kim H."/>
            <person name="Joh K."/>
        </authorList>
    </citation>
    <scope>NUCLEOTIDE SEQUENCE [LARGE SCALE GENOMIC DNA]</scope>
    <source>
        <strain evidence="5 6">HMF7620</strain>
    </source>
</reference>
<evidence type="ECO:0000313" key="5">
    <source>
        <dbReference type="EMBL" id="MVN88111.1"/>
    </source>
</evidence>
<protein>
    <submittedName>
        <fullName evidence="5">GntR family transcriptional regulator</fullName>
    </submittedName>
</protein>
<proteinExistence type="predicted"/>
<dbReference type="EMBL" id="WQLB01000023">
    <property type="protein sequence ID" value="MVN88111.1"/>
    <property type="molecule type" value="Genomic_DNA"/>
</dbReference>
<dbReference type="InterPro" id="IPR000524">
    <property type="entry name" value="Tscrpt_reg_HTH_GntR"/>
</dbReference>
<dbReference type="InterPro" id="IPR028374">
    <property type="entry name" value="FadR_C"/>
</dbReference>
<dbReference type="PROSITE" id="PS50949">
    <property type="entry name" value="HTH_GNTR"/>
    <property type="match status" value="1"/>
</dbReference>
<keyword evidence="3" id="KW-0804">Transcription</keyword>
<dbReference type="Proteomes" id="UP000483286">
    <property type="component" value="Unassembled WGS sequence"/>
</dbReference>
<keyword evidence="1" id="KW-0805">Transcription regulation</keyword>
<dbReference type="SUPFAM" id="SSF48008">
    <property type="entry name" value="GntR ligand-binding domain-like"/>
    <property type="match status" value="1"/>
</dbReference>
<evidence type="ECO:0000256" key="1">
    <source>
        <dbReference type="ARBA" id="ARBA00023015"/>
    </source>
</evidence>
<dbReference type="Gene3D" id="1.10.10.10">
    <property type="entry name" value="Winged helix-like DNA-binding domain superfamily/Winged helix DNA-binding domain"/>
    <property type="match status" value="1"/>
</dbReference>
<dbReference type="GO" id="GO:0019217">
    <property type="term" value="P:regulation of fatty acid metabolic process"/>
    <property type="evidence" value="ECO:0007669"/>
    <property type="project" value="InterPro"/>
</dbReference>
<dbReference type="CDD" id="cd07377">
    <property type="entry name" value="WHTH_GntR"/>
    <property type="match status" value="1"/>
</dbReference>
<feature type="domain" description="HTH gntR-type" evidence="4">
    <location>
        <begin position="5"/>
        <end position="73"/>
    </location>
</feature>
<gene>
    <name evidence="5" type="ORF">GO986_15265</name>
</gene>
<dbReference type="Gene3D" id="1.20.120.530">
    <property type="entry name" value="GntR ligand-binding domain-like"/>
    <property type="match status" value="1"/>
</dbReference>
<dbReference type="PRINTS" id="PR00035">
    <property type="entry name" value="HTHGNTR"/>
</dbReference>
<keyword evidence="6" id="KW-1185">Reference proteome</keyword>
<evidence type="ECO:0000256" key="3">
    <source>
        <dbReference type="ARBA" id="ARBA00023163"/>
    </source>
</evidence>
<dbReference type="InterPro" id="IPR036388">
    <property type="entry name" value="WH-like_DNA-bd_sf"/>
</dbReference>
<name>A0A7C9I4E3_9DEIO</name>
<accession>A0A7C9I4E3</accession>
<dbReference type="PANTHER" id="PTHR43537">
    <property type="entry name" value="TRANSCRIPTIONAL REGULATOR, GNTR FAMILY"/>
    <property type="match status" value="1"/>
</dbReference>
<dbReference type="Pfam" id="PF07840">
    <property type="entry name" value="FadR_C"/>
    <property type="match status" value="1"/>
</dbReference>
<evidence type="ECO:0000256" key="2">
    <source>
        <dbReference type="ARBA" id="ARBA00023125"/>
    </source>
</evidence>
<dbReference type="AlphaFoldDB" id="A0A7C9I4E3"/>
<keyword evidence="2" id="KW-0238">DNA-binding</keyword>
<evidence type="ECO:0000259" key="4">
    <source>
        <dbReference type="PROSITE" id="PS50949"/>
    </source>
</evidence>
<dbReference type="SUPFAM" id="SSF46785">
    <property type="entry name" value="Winged helix' DNA-binding domain"/>
    <property type="match status" value="1"/>
</dbReference>
<dbReference type="GO" id="GO:0003677">
    <property type="term" value="F:DNA binding"/>
    <property type="evidence" value="ECO:0007669"/>
    <property type="project" value="UniProtKB-KW"/>
</dbReference>